<accession>A0A383WMS4</accession>
<dbReference type="STRING" id="3088.A0A383WMS4"/>
<keyword evidence="4" id="KW-1185">Reference proteome</keyword>
<dbReference type="AlphaFoldDB" id="A0A383WMS4"/>
<gene>
    <name evidence="3" type="ORF">BQ4739_LOCUS18800</name>
</gene>
<evidence type="ECO:0000313" key="4">
    <source>
        <dbReference type="Proteomes" id="UP000256970"/>
    </source>
</evidence>
<dbReference type="PANTHER" id="PTHR34474">
    <property type="entry name" value="SIGNAL TRANSDUCTION PROTEIN TRAP"/>
    <property type="match status" value="1"/>
</dbReference>
<dbReference type="InterPro" id="IPR050404">
    <property type="entry name" value="Heme-degrading_MO"/>
</dbReference>
<feature type="region of interest" description="Disordered" evidence="1">
    <location>
        <begin position="103"/>
        <end position="146"/>
    </location>
</feature>
<reference evidence="3 4" key="1">
    <citation type="submission" date="2016-10" db="EMBL/GenBank/DDBJ databases">
        <authorList>
            <person name="Cai Z."/>
        </authorList>
    </citation>
    <scope>NUCLEOTIDE SEQUENCE [LARGE SCALE GENOMIC DNA]</scope>
</reference>
<dbReference type="Pfam" id="PF03992">
    <property type="entry name" value="ABM"/>
    <property type="match status" value="1"/>
</dbReference>
<dbReference type="PROSITE" id="PS51725">
    <property type="entry name" value="ABM"/>
    <property type="match status" value="1"/>
</dbReference>
<dbReference type="EMBL" id="FNXT01001323">
    <property type="protein sequence ID" value="SZX78522.1"/>
    <property type="molecule type" value="Genomic_DNA"/>
</dbReference>
<evidence type="ECO:0000259" key="2">
    <source>
        <dbReference type="PROSITE" id="PS51725"/>
    </source>
</evidence>
<dbReference type="Proteomes" id="UP000256970">
    <property type="component" value="Unassembled WGS sequence"/>
</dbReference>
<dbReference type="PANTHER" id="PTHR34474:SF2">
    <property type="entry name" value="SIGNAL TRANSDUCTION PROTEIN TRAP"/>
    <property type="match status" value="1"/>
</dbReference>
<dbReference type="InterPro" id="IPR007138">
    <property type="entry name" value="ABM_dom"/>
</dbReference>
<protein>
    <recommendedName>
        <fullName evidence="2">ABM domain-containing protein</fullName>
    </recommendedName>
</protein>
<proteinExistence type="predicted"/>
<organism evidence="3 4">
    <name type="scientific">Tetradesmus obliquus</name>
    <name type="common">Green alga</name>
    <name type="synonym">Acutodesmus obliquus</name>
    <dbReference type="NCBI Taxonomy" id="3088"/>
    <lineage>
        <taxon>Eukaryota</taxon>
        <taxon>Viridiplantae</taxon>
        <taxon>Chlorophyta</taxon>
        <taxon>core chlorophytes</taxon>
        <taxon>Chlorophyceae</taxon>
        <taxon>CS clade</taxon>
        <taxon>Sphaeropleales</taxon>
        <taxon>Scenedesmaceae</taxon>
        <taxon>Tetradesmus</taxon>
    </lineage>
</organism>
<sequence length="146" mass="16114">MLSSSLSSRVAAAPRNRGSKYACRASAAEAPAAQKTCFIAMNVFKVKPECAEDFENVWKNRESHLKEMPGFVRFALLKCSNVPNKYISQSTWESKEAFRGWTQSQQFSKAHGEADKDKGGSKRPNVGAMLEGPPAPEFFSSVTMTE</sequence>
<dbReference type="SUPFAM" id="SSF54909">
    <property type="entry name" value="Dimeric alpha+beta barrel"/>
    <property type="match status" value="1"/>
</dbReference>
<evidence type="ECO:0000256" key="1">
    <source>
        <dbReference type="SAM" id="MobiDB-lite"/>
    </source>
</evidence>
<name>A0A383WMS4_TETOB</name>
<dbReference type="Gene3D" id="3.30.70.100">
    <property type="match status" value="1"/>
</dbReference>
<evidence type="ECO:0000313" key="3">
    <source>
        <dbReference type="EMBL" id="SZX78522.1"/>
    </source>
</evidence>
<feature type="compositionally biased region" description="Basic and acidic residues" evidence="1">
    <location>
        <begin position="110"/>
        <end position="120"/>
    </location>
</feature>
<feature type="domain" description="ABM" evidence="2">
    <location>
        <begin position="38"/>
        <end position="126"/>
    </location>
</feature>
<dbReference type="InterPro" id="IPR011008">
    <property type="entry name" value="Dimeric_a/b-barrel"/>
</dbReference>